<dbReference type="GO" id="GO:0061598">
    <property type="term" value="F:molybdopterin adenylyltransferase activity"/>
    <property type="evidence" value="ECO:0007669"/>
    <property type="project" value="UniProtKB-UniRule"/>
</dbReference>
<organism evidence="5 6">
    <name type="scientific">Phyllotreta striolata</name>
    <name type="common">Striped flea beetle</name>
    <name type="synonym">Crioceris striolata</name>
    <dbReference type="NCBI Taxonomy" id="444603"/>
    <lineage>
        <taxon>Eukaryota</taxon>
        <taxon>Metazoa</taxon>
        <taxon>Ecdysozoa</taxon>
        <taxon>Arthropoda</taxon>
        <taxon>Hexapoda</taxon>
        <taxon>Insecta</taxon>
        <taxon>Pterygota</taxon>
        <taxon>Neoptera</taxon>
        <taxon>Endopterygota</taxon>
        <taxon>Coleoptera</taxon>
        <taxon>Polyphaga</taxon>
        <taxon>Cucujiformia</taxon>
        <taxon>Chrysomeloidea</taxon>
        <taxon>Chrysomelidae</taxon>
        <taxon>Galerucinae</taxon>
        <taxon>Alticini</taxon>
        <taxon>Phyllotreta</taxon>
    </lineage>
</organism>
<evidence type="ECO:0000256" key="1">
    <source>
        <dbReference type="ARBA" id="ARBA00007589"/>
    </source>
</evidence>
<evidence type="ECO:0000313" key="6">
    <source>
        <dbReference type="Proteomes" id="UP001153712"/>
    </source>
</evidence>
<keyword evidence="2" id="KW-0501">Molybdenum cofactor biosynthesis</keyword>
<dbReference type="AlphaFoldDB" id="A0A9N9TXK3"/>
<dbReference type="Gene3D" id="3.40.980.10">
    <property type="entry name" value="MoaB/Mog-like domain"/>
    <property type="match status" value="1"/>
</dbReference>
<dbReference type="GO" id="GO:0007529">
    <property type="term" value="P:establishment of synaptic specificity at neuromuscular junction"/>
    <property type="evidence" value="ECO:0007669"/>
    <property type="project" value="TreeGrafter"/>
</dbReference>
<feature type="region of interest" description="Disordered" evidence="3">
    <location>
        <begin position="127"/>
        <end position="162"/>
    </location>
</feature>
<comment type="catalytic activity">
    <reaction evidence="2">
        <text>adenylyl-molybdopterin + molybdate = Mo-molybdopterin + AMP + H(+)</text>
        <dbReference type="Rhea" id="RHEA:35047"/>
        <dbReference type="ChEBI" id="CHEBI:15378"/>
        <dbReference type="ChEBI" id="CHEBI:36264"/>
        <dbReference type="ChEBI" id="CHEBI:62727"/>
        <dbReference type="ChEBI" id="CHEBI:71302"/>
        <dbReference type="ChEBI" id="CHEBI:456215"/>
    </reaction>
</comment>
<evidence type="ECO:0000256" key="2">
    <source>
        <dbReference type="RuleBase" id="RU365090"/>
    </source>
</evidence>
<dbReference type="GO" id="GO:0098970">
    <property type="term" value="P:postsynaptic neurotransmitter receptor diffusion trapping"/>
    <property type="evidence" value="ECO:0007669"/>
    <property type="project" value="TreeGrafter"/>
</dbReference>
<feature type="domain" description="MoaB/Mog" evidence="4">
    <location>
        <begin position="16"/>
        <end position="142"/>
    </location>
</feature>
<dbReference type="GO" id="GO:0046872">
    <property type="term" value="F:metal ion binding"/>
    <property type="evidence" value="ECO:0007669"/>
    <property type="project" value="UniProtKB-UniRule"/>
</dbReference>
<comment type="pathway">
    <text evidence="2">Cofactor biosynthesis; molybdopterin biosynthesis.</text>
</comment>
<proteinExistence type="inferred from homology"/>
<keyword evidence="2" id="KW-0460">Magnesium</keyword>
<dbReference type="GO" id="GO:0099634">
    <property type="term" value="C:postsynaptic specialization membrane"/>
    <property type="evidence" value="ECO:0007669"/>
    <property type="project" value="GOC"/>
</dbReference>
<dbReference type="PANTHER" id="PTHR10192">
    <property type="entry name" value="MOLYBDOPTERIN BIOSYNTHESIS PROTEIN"/>
    <property type="match status" value="1"/>
</dbReference>
<dbReference type="GO" id="GO:0005829">
    <property type="term" value="C:cytosol"/>
    <property type="evidence" value="ECO:0007669"/>
    <property type="project" value="TreeGrafter"/>
</dbReference>
<comment type="catalytic activity">
    <reaction evidence="2">
        <text>molybdopterin + ATP + H(+) = adenylyl-molybdopterin + diphosphate</text>
        <dbReference type="Rhea" id="RHEA:31331"/>
        <dbReference type="ChEBI" id="CHEBI:15378"/>
        <dbReference type="ChEBI" id="CHEBI:30616"/>
        <dbReference type="ChEBI" id="CHEBI:33019"/>
        <dbReference type="ChEBI" id="CHEBI:58698"/>
        <dbReference type="ChEBI" id="CHEBI:62727"/>
    </reaction>
</comment>
<gene>
    <name evidence="5" type="ORF">PHYEVI_LOCUS11040</name>
</gene>
<dbReference type="GO" id="GO:0061599">
    <property type="term" value="F:molybdopterin molybdotransferase activity"/>
    <property type="evidence" value="ECO:0007669"/>
    <property type="project" value="UniProtKB-UniRule"/>
</dbReference>
<dbReference type="PANTHER" id="PTHR10192:SF5">
    <property type="entry name" value="GEPHYRIN"/>
    <property type="match status" value="1"/>
</dbReference>
<comment type="function">
    <text evidence="2">Catalyzes two steps in the biosynthesis of the molybdenum cofactor. In the first step, molybdopterin is adenylated. Subsequently, molybdate is inserted into adenylated molybdopterin and AMP is released.</text>
</comment>
<keyword evidence="6" id="KW-1185">Reference proteome</keyword>
<comment type="similarity">
    <text evidence="2">Belongs to the MoeA family.</text>
</comment>
<dbReference type="InterPro" id="IPR038987">
    <property type="entry name" value="MoeA-like"/>
</dbReference>
<accession>A0A9N9TXK3</accession>
<keyword evidence="2" id="KW-0808">Transferase</keyword>
<protein>
    <recommendedName>
        <fullName evidence="4">MoaB/Mog domain-containing protein</fullName>
    </recommendedName>
</protein>
<dbReference type="Proteomes" id="UP001153712">
    <property type="component" value="Chromosome 8"/>
</dbReference>
<dbReference type="EMBL" id="OU900101">
    <property type="protein sequence ID" value="CAG9864790.1"/>
    <property type="molecule type" value="Genomic_DNA"/>
</dbReference>
<sequence length="182" mass="20677">MLGKTNILVYKRPSIGVISIGNNICEPKEKLAPGKIRDANRFTLINLLKNFHYEANDCGIAKDNPDAIKHALEQSFTCNDVIITNSLMGELDMLKRVLVEDFQANIYFCRIKMKPGHYKADMHAGPFEEQTSQHEKSSELHHHRKGSENRAENFHNQTSVSSKPAIPTNFLKTYKTCWTSSL</sequence>
<dbReference type="GO" id="GO:0005524">
    <property type="term" value="F:ATP binding"/>
    <property type="evidence" value="ECO:0007669"/>
    <property type="project" value="UniProtKB-UniRule"/>
</dbReference>
<dbReference type="InterPro" id="IPR001453">
    <property type="entry name" value="MoaB/Mog_dom"/>
</dbReference>
<dbReference type="SMART" id="SM00852">
    <property type="entry name" value="MoCF_biosynth"/>
    <property type="match status" value="1"/>
</dbReference>
<feature type="compositionally biased region" description="Basic and acidic residues" evidence="3">
    <location>
        <begin position="131"/>
        <end position="153"/>
    </location>
</feature>
<dbReference type="Pfam" id="PF00994">
    <property type="entry name" value="MoCF_biosynth"/>
    <property type="match status" value="1"/>
</dbReference>
<keyword evidence="2" id="KW-0479">Metal-binding</keyword>
<evidence type="ECO:0000256" key="3">
    <source>
        <dbReference type="SAM" id="MobiDB-lite"/>
    </source>
</evidence>
<dbReference type="OrthoDB" id="4349954at2759"/>
<comment type="similarity">
    <text evidence="1">In the N-terminal section; belongs to the MoaB/Mog family.</text>
</comment>
<name>A0A9N9TXK3_PHYSR</name>
<reference evidence="5" key="1">
    <citation type="submission" date="2022-01" db="EMBL/GenBank/DDBJ databases">
        <authorList>
            <person name="King R."/>
        </authorList>
    </citation>
    <scope>NUCLEOTIDE SEQUENCE</scope>
</reference>
<evidence type="ECO:0000259" key="4">
    <source>
        <dbReference type="SMART" id="SM00852"/>
    </source>
</evidence>
<dbReference type="GO" id="GO:0006777">
    <property type="term" value="P:Mo-molybdopterin cofactor biosynthetic process"/>
    <property type="evidence" value="ECO:0007669"/>
    <property type="project" value="UniProtKB-UniRule"/>
</dbReference>
<comment type="cofactor">
    <cofactor evidence="2">
        <name>Mg(2+)</name>
        <dbReference type="ChEBI" id="CHEBI:18420"/>
    </cofactor>
</comment>
<dbReference type="GO" id="GO:0072579">
    <property type="term" value="P:glycine receptor clustering"/>
    <property type="evidence" value="ECO:0007669"/>
    <property type="project" value="TreeGrafter"/>
</dbReference>
<keyword evidence="2" id="KW-0500">Molybdenum</keyword>
<dbReference type="SUPFAM" id="SSF53218">
    <property type="entry name" value="Molybdenum cofactor biosynthesis proteins"/>
    <property type="match status" value="1"/>
</dbReference>
<dbReference type="GO" id="GO:0097112">
    <property type="term" value="P:gamma-aminobutyric acid receptor clustering"/>
    <property type="evidence" value="ECO:0007669"/>
    <property type="project" value="TreeGrafter"/>
</dbReference>
<dbReference type="GO" id="GO:0030425">
    <property type="term" value="C:dendrite"/>
    <property type="evidence" value="ECO:0007669"/>
    <property type="project" value="TreeGrafter"/>
</dbReference>
<evidence type="ECO:0000313" key="5">
    <source>
        <dbReference type="EMBL" id="CAG9864790.1"/>
    </source>
</evidence>
<dbReference type="InterPro" id="IPR036425">
    <property type="entry name" value="MoaB/Mog-like_dom_sf"/>
</dbReference>